<evidence type="ECO:0000313" key="3">
    <source>
        <dbReference type="EMBL" id="OXA47045.1"/>
    </source>
</evidence>
<accession>A0A226DNC6</accession>
<feature type="transmembrane region" description="Helical" evidence="2">
    <location>
        <begin position="1161"/>
        <end position="1179"/>
    </location>
</feature>
<dbReference type="Gene3D" id="3.30.70.270">
    <property type="match status" value="1"/>
</dbReference>
<dbReference type="InterPro" id="IPR043128">
    <property type="entry name" value="Rev_trsase/Diguanyl_cyclase"/>
</dbReference>
<name>A0A226DNC6_FOLCA</name>
<sequence length="1259" mass="143633">MGRTLPVIPKNLNFSYFSSNQPPRGGKRVTWNFNRNANRNSEPEPDQQGDGALFNFIRQYRDAQGRPICWRCGSPDHDRVQVAGENFRLYLTDQEIVNDEPLVNELNHIDISDNVEPSVMEIPVIIQETFVLASPGYTSVPVKFDFAEILNPSGNYIFEWNEHFLNTHCVYGPGFIAKPEKLTEILLTSMRPPVTLNKNTCVGYLSPVQEIYHCSKDHPNLRYNNRPSIMTQEQIEQIKIASDLTEKQKVELQTLLTEYGDVFCWDHTDLTDLGRYPGPFDQGADGVRLFVKNHSPVFQKHYKMSLHEREYLQKHLRTLEKAGLIRNAPCSSTSPTLLVKKPNGSLRLVIDMRKINSTALHACHQILPEIEDIFTMLSDFKYLSTTDLSNGYWQVPIDSRDRHITVMIIFYLILMLMGVQGESSPRIHVVSGVFIKPVPDDIFIFEETTPLFFEVKFNFTKPQNYFIETLNEHCPTLEFGRGPVSPICMIDQYLLNNFNYLTGKIDFMYQTLTTLTPPKVKIKKISTLIENNKRPPLAKPIVFLPEPSSEEIEEYITSTTTTTTTTSTTSTPAPIQSLVQGNPPDVRTRQQLTRDRFLQENHPANVRHSPPILVPPSTTDLPPMPTVRSFRTEAEKFLHRNAHNLTRVGRSVMWNNLSNQTNSRTKRQASILALAAGWVGAKNFNYIDPPTTSTNIQLLYDHLQANVDINSTNSIRIAHTVEIANNRLNDNIMNLTTHLGHRIRLNNHRITDIQRTMQDGALRSYLFDTRLAEDLYRYIELVQYSQIQSACMSGRLPLQAIDSSSLKMELVHLNKTLATVNMTTVISNSQLSKYYHHEMTRCSFDPEHGTIDIKLDVPIKSLDQIVTVAEVFSLPFYHHANQETPQLCYMSHSHDFVILINNIPYPISNADSSLCDLSKGSCQYSSLSTRASNHAGCIKALLSQKGLSYEILHQTCPFTCRETQSKEVLVTKLGWHDSYYRYAVTQPPTSSKIICKQNDTFHTFSIIDTTAHSFGVYIIELTCGCYIYLNNQHPIVRPPFPCLIGKSDSGDFLSPKINIAIPSRWSLINTAELTKANHYHETLFVTEGYENFSDIYNANWFKHDLVFNLTIPEIKPFGSFQTYVDSFHHIVNPIISIFWLVLLTILVIYVFYKTWTLSQQLLVFAMLIPGACADSLTIYNNLFMGIISLSLLSILVVILLLVCCGLRWKYNKTTHRVMNLRDVETRLHSYHVSTEPKSTRLDPTPLEPDIYAGYITTTG</sequence>
<dbReference type="InterPro" id="IPR050951">
    <property type="entry name" value="Retrovirus_Pol_polyprotein"/>
</dbReference>
<dbReference type="PANTHER" id="PTHR37984:SF5">
    <property type="entry name" value="PROTEIN NYNRIN-LIKE"/>
    <property type="match status" value="1"/>
</dbReference>
<reference evidence="3 4" key="1">
    <citation type="submission" date="2015-12" db="EMBL/GenBank/DDBJ databases">
        <title>The genome of Folsomia candida.</title>
        <authorList>
            <person name="Faddeeva A."/>
            <person name="Derks M.F."/>
            <person name="Anvar Y."/>
            <person name="Smit S."/>
            <person name="Van Straalen N."/>
            <person name="Roelofs D."/>
        </authorList>
    </citation>
    <scope>NUCLEOTIDE SEQUENCE [LARGE SCALE GENOMIC DNA]</scope>
    <source>
        <strain evidence="3 4">VU population</strain>
        <tissue evidence="3">Whole body</tissue>
    </source>
</reference>
<dbReference type="InterPro" id="IPR043502">
    <property type="entry name" value="DNA/RNA_pol_sf"/>
</dbReference>
<comment type="caution">
    <text evidence="3">The sequence shown here is derived from an EMBL/GenBank/DDBJ whole genome shotgun (WGS) entry which is preliminary data.</text>
</comment>
<organism evidence="3 4">
    <name type="scientific">Folsomia candida</name>
    <name type="common">Springtail</name>
    <dbReference type="NCBI Taxonomy" id="158441"/>
    <lineage>
        <taxon>Eukaryota</taxon>
        <taxon>Metazoa</taxon>
        <taxon>Ecdysozoa</taxon>
        <taxon>Arthropoda</taxon>
        <taxon>Hexapoda</taxon>
        <taxon>Collembola</taxon>
        <taxon>Entomobryomorpha</taxon>
        <taxon>Isotomoidea</taxon>
        <taxon>Isotomidae</taxon>
        <taxon>Proisotominae</taxon>
        <taxon>Folsomia</taxon>
    </lineage>
</organism>
<feature type="transmembrane region" description="Helical" evidence="2">
    <location>
        <begin position="1185"/>
        <end position="1208"/>
    </location>
</feature>
<protein>
    <submittedName>
        <fullName evidence="3">Pro-Pol polyprotein</fullName>
    </submittedName>
</protein>
<evidence type="ECO:0000256" key="2">
    <source>
        <dbReference type="SAM" id="Phobius"/>
    </source>
</evidence>
<evidence type="ECO:0000313" key="4">
    <source>
        <dbReference type="Proteomes" id="UP000198287"/>
    </source>
</evidence>
<dbReference type="SUPFAM" id="SSF56672">
    <property type="entry name" value="DNA/RNA polymerases"/>
    <property type="match status" value="1"/>
</dbReference>
<dbReference type="GO" id="GO:0071897">
    <property type="term" value="P:DNA biosynthetic process"/>
    <property type="evidence" value="ECO:0007669"/>
    <property type="project" value="UniProtKB-ARBA"/>
</dbReference>
<gene>
    <name evidence="3" type="ORF">Fcan01_18180</name>
</gene>
<keyword evidence="2" id="KW-1133">Transmembrane helix</keyword>
<feature type="transmembrane region" description="Helical" evidence="2">
    <location>
        <begin position="1130"/>
        <end position="1152"/>
    </location>
</feature>
<dbReference type="EMBL" id="LNIX01000014">
    <property type="protein sequence ID" value="OXA47045.1"/>
    <property type="molecule type" value="Genomic_DNA"/>
</dbReference>
<dbReference type="AlphaFoldDB" id="A0A226DNC6"/>
<evidence type="ECO:0000256" key="1">
    <source>
        <dbReference type="SAM" id="MobiDB-lite"/>
    </source>
</evidence>
<dbReference type="PANTHER" id="PTHR37984">
    <property type="entry name" value="PROTEIN CBG26694"/>
    <property type="match status" value="1"/>
</dbReference>
<proteinExistence type="predicted"/>
<keyword evidence="2" id="KW-0472">Membrane</keyword>
<feature type="region of interest" description="Disordered" evidence="1">
    <location>
        <begin position="559"/>
        <end position="586"/>
    </location>
</feature>
<keyword evidence="4" id="KW-1185">Reference proteome</keyword>
<dbReference type="Gene3D" id="3.10.10.10">
    <property type="entry name" value="HIV Type 1 Reverse Transcriptase, subunit A, domain 1"/>
    <property type="match status" value="1"/>
</dbReference>
<feature type="compositionally biased region" description="Low complexity" evidence="1">
    <location>
        <begin position="559"/>
        <end position="571"/>
    </location>
</feature>
<dbReference type="Proteomes" id="UP000198287">
    <property type="component" value="Unassembled WGS sequence"/>
</dbReference>
<keyword evidence="2" id="KW-0812">Transmembrane</keyword>